<sequence>MNSIGLCYIFDIGLFNRSSFNAVCGIGRLSARHVNNFPLSSTLGTNTIVDTVALPSSLTLSRTFELRRSLPNHHDICAAGLDPSVKFEMKG</sequence>
<dbReference type="EMBL" id="NJHN03000075">
    <property type="protein sequence ID" value="KAH9417637.1"/>
    <property type="molecule type" value="Genomic_DNA"/>
</dbReference>
<name>A0ABQ8J4X3_DERPT</name>
<evidence type="ECO:0000313" key="1">
    <source>
        <dbReference type="EMBL" id="KAH9417637.1"/>
    </source>
</evidence>
<dbReference type="Proteomes" id="UP000887458">
    <property type="component" value="Unassembled WGS sequence"/>
</dbReference>
<proteinExistence type="predicted"/>
<organism evidence="1 2">
    <name type="scientific">Dermatophagoides pteronyssinus</name>
    <name type="common">European house dust mite</name>
    <dbReference type="NCBI Taxonomy" id="6956"/>
    <lineage>
        <taxon>Eukaryota</taxon>
        <taxon>Metazoa</taxon>
        <taxon>Ecdysozoa</taxon>
        <taxon>Arthropoda</taxon>
        <taxon>Chelicerata</taxon>
        <taxon>Arachnida</taxon>
        <taxon>Acari</taxon>
        <taxon>Acariformes</taxon>
        <taxon>Sarcoptiformes</taxon>
        <taxon>Astigmata</taxon>
        <taxon>Psoroptidia</taxon>
        <taxon>Analgoidea</taxon>
        <taxon>Pyroglyphidae</taxon>
        <taxon>Dermatophagoidinae</taxon>
        <taxon>Dermatophagoides</taxon>
    </lineage>
</organism>
<accession>A0ABQ8J4X3</accession>
<keyword evidence="2" id="KW-1185">Reference proteome</keyword>
<gene>
    <name evidence="1" type="ORF">DERP_010452</name>
</gene>
<protein>
    <submittedName>
        <fullName evidence="1">Uncharacterized protein</fullName>
    </submittedName>
</protein>
<comment type="caution">
    <text evidence="1">The sequence shown here is derived from an EMBL/GenBank/DDBJ whole genome shotgun (WGS) entry which is preliminary data.</text>
</comment>
<reference evidence="1 2" key="2">
    <citation type="journal article" date="2022" name="Mol. Biol. Evol.">
        <title>Comparative Genomics Reveals Insights into the Divergent Evolution of Astigmatic Mites and Household Pest Adaptations.</title>
        <authorList>
            <person name="Xiong Q."/>
            <person name="Wan A.T."/>
            <person name="Liu X."/>
            <person name="Fung C.S."/>
            <person name="Xiao X."/>
            <person name="Malainual N."/>
            <person name="Hou J."/>
            <person name="Wang L."/>
            <person name="Wang M."/>
            <person name="Yang K.Y."/>
            <person name="Cui Y."/>
            <person name="Leung E.L."/>
            <person name="Nong W."/>
            <person name="Shin S.K."/>
            <person name="Au S.W."/>
            <person name="Jeong K.Y."/>
            <person name="Chew F.T."/>
            <person name="Hui J.H."/>
            <person name="Leung T.F."/>
            <person name="Tungtrongchitr A."/>
            <person name="Zhong N."/>
            <person name="Liu Z."/>
            <person name="Tsui S.K."/>
        </authorList>
    </citation>
    <scope>NUCLEOTIDE SEQUENCE [LARGE SCALE GENOMIC DNA]</scope>
    <source>
        <strain evidence="1">Derp</strain>
    </source>
</reference>
<evidence type="ECO:0000313" key="2">
    <source>
        <dbReference type="Proteomes" id="UP000887458"/>
    </source>
</evidence>
<reference evidence="1 2" key="1">
    <citation type="journal article" date="2018" name="J. Allergy Clin. Immunol.">
        <title>High-quality assembly of Dermatophagoides pteronyssinus genome and transcriptome reveals a wide range of novel allergens.</title>
        <authorList>
            <person name="Liu X.Y."/>
            <person name="Yang K.Y."/>
            <person name="Wang M.Q."/>
            <person name="Kwok J.S."/>
            <person name="Zeng X."/>
            <person name="Yang Z."/>
            <person name="Xiao X.J."/>
            <person name="Lau C.P."/>
            <person name="Li Y."/>
            <person name="Huang Z.M."/>
            <person name="Ba J.G."/>
            <person name="Yim A.K."/>
            <person name="Ouyang C.Y."/>
            <person name="Ngai S.M."/>
            <person name="Chan T.F."/>
            <person name="Leung E.L."/>
            <person name="Liu L."/>
            <person name="Liu Z.G."/>
            <person name="Tsui S.K."/>
        </authorList>
    </citation>
    <scope>NUCLEOTIDE SEQUENCE [LARGE SCALE GENOMIC DNA]</scope>
    <source>
        <strain evidence="1">Derp</strain>
    </source>
</reference>